<comment type="caution">
    <text evidence="1">The sequence shown here is derived from an EMBL/GenBank/DDBJ whole genome shotgun (WGS) entry which is preliminary data.</text>
</comment>
<organism evidence="1 2">
    <name type="scientific">Irpex rosettiformis</name>
    <dbReference type="NCBI Taxonomy" id="378272"/>
    <lineage>
        <taxon>Eukaryota</taxon>
        <taxon>Fungi</taxon>
        <taxon>Dikarya</taxon>
        <taxon>Basidiomycota</taxon>
        <taxon>Agaricomycotina</taxon>
        <taxon>Agaricomycetes</taxon>
        <taxon>Polyporales</taxon>
        <taxon>Irpicaceae</taxon>
        <taxon>Irpex</taxon>
    </lineage>
</organism>
<dbReference type="EMBL" id="MU274901">
    <property type="protein sequence ID" value="KAI0094047.1"/>
    <property type="molecule type" value="Genomic_DNA"/>
</dbReference>
<accession>A0ACB8UI47</accession>
<dbReference type="Proteomes" id="UP001055072">
    <property type="component" value="Unassembled WGS sequence"/>
</dbReference>
<evidence type="ECO:0000313" key="1">
    <source>
        <dbReference type="EMBL" id="KAI0094047.1"/>
    </source>
</evidence>
<reference evidence="1" key="1">
    <citation type="journal article" date="2021" name="Environ. Microbiol.">
        <title>Gene family expansions and transcriptome signatures uncover fungal adaptations to wood decay.</title>
        <authorList>
            <person name="Hage H."/>
            <person name="Miyauchi S."/>
            <person name="Viragh M."/>
            <person name="Drula E."/>
            <person name="Min B."/>
            <person name="Chaduli D."/>
            <person name="Navarro D."/>
            <person name="Favel A."/>
            <person name="Norest M."/>
            <person name="Lesage-Meessen L."/>
            <person name="Balint B."/>
            <person name="Merenyi Z."/>
            <person name="de Eugenio L."/>
            <person name="Morin E."/>
            <person name="Martinez A.T."/>
            <person name="Baldrian P."/>
            <person name="Stursova M."/>
            <person name="Martinez M.J."/>
            <person name="Novotny C."/>
            <person name="Magnuson J.K."/>
            <person name="Spatafora J.W."/>
            <person name="Maurice S."/>
            <person name="Pangilinan J."/>
            <person name="Andreopoulos W."/>
            <person name="LaButti K."/>
            <person name="Hundley H."/>
            <person name="Na H."/>
            <person name="Kuo A."/>
            <person name="Barry K."/>
            <person name="Lipzen A."/>
            <person name="Henrissat B."/>
            <person name="Riley R."/>
            <person name="Ahrendt S."/>
            <person name="Nagy L.G."/>
            <person name="Grigoriev I.V."/>
            <person name="Martin F."/>
            <person name="Rosso M.N."/>
        </authorList>
    </citation>
    <scope>NUCLEOTIDE SEQUENCE</scope>
    <source>
        <strain evidence="1">CBS 384.51</strain>
    </source>
</reference>
<name>A0ACB8UI47_9APHY</name>
<sequence>MSSVFTCIFEAARKLGSNPIVPSTSRNTGNATQYSLGAAYEPLATVAPEQVEPLQIAEGPEMGFDEQYEKPEGREGDALAQVVAFASIGTFLIVTWAMTFASGTSFQWFGWHPLFESLGVALFSYGILTLQPTSQARTKAAGLTRHQLAMIVLGFPIIFLAYLSIYATKVTNDRAHFTSWHGKFGLLTFILLLVQVILGGGSVWFNGVLFGGNPRAKLAWKYHRAVGYATFTSLLVTLHLGGAWSNFANENAGFIVRFLAYTFAPIGLIVAVYSRIRLSKMKFF</sequence>
<proteinExistence type="predicted"/>
<evidence type="ECO:0000313" key="2">
    <source>
        <dbReference type="Proteomes" id="UP001055072"/>
    </source>
</evidence>
<gene>
    <name evidence="1" type="ORF">BDY19DRAFT_989563</name>
</gene>
<protein>
    <submittedName>
        <fullName evidence="1">Uncharacterized protein</fullName>
    </submittedName>
</protein>
<keyword evidence="2" id="KW-1185">Reference proteome</keyword>